<feature type="transmembrane region" description="Helical" evidence="2">
    <location>
        <begin position="35"/>
        <end position="52"/>
    </location>
</feature>
<keyword evidence="2" id="KW-0472">Membrane</keyword>
<feature type="transmembrane region" description="Helical" evidence="2">
    <location>
        <begin position="98"/>
        <end position="116"/>
    </location>
</feature>
<organism evidence="3 4">
    <name type="scientific">Sinomonas cyclohexanicum</name>
    <name type="common">Corynebacterium cyclohexanicum</name>
    <dbReference type="NCBI Taxonomy" id="322009"/>
    <lineage>
        <taxon>Bacteria</taxon>
        <taxon>Bacillati</taxon>
        <taxon>Actinomycetota</taxon>
        <taxon>Actinomycetes</taxon>
        <taxon>Micrococcales</taxon>
        <taxon>Micrococcaceae</taxon>
        <taxon>Sinomonas</taxon>
    </lineage>
</organism>
<keyword evidence="4" id="KW-1185">Reference proteome</keyword>
<dbReference type="RefSeq" id="WP_229231229.1">
    <property type="nucleotide sequence ID" value="NZ_AP024525.1"/>
</dbReference>
<sequence length="191" mass="19749">MTTTTIPTPATHPTAETARISEPTSPERALPGRRALAVVRILLGVLLLWAFVDKLLGLGFATPAAKSWLNGGSPTAGYLGSLKGWLAEPFGVLASQPWVAWAFMLGLLLVGGALVLGVALRAAAVGGTLLMAMLWMTSLPLTSNPVLDDHVIYAAVMIALAACGAGSTWGLARTWEGILSGAPAPVRSALR</sequence>
<proteinExistence type="predicted"/>
<dbReference type="EMBL" id="AP024525">
    <property type="protein sequence ID" value="BCT74487.1"/>
    <property type="molecule type" value="Genomic_DNA"/>
</dbReference>
<dbReference type="Proteomes" id="UP001319861">
    <property type="component" value="Chromosome"/>
</dbReference>
<evidence type="ECO:0000313" key="4">
    <source>
        <dbReference type="Proteomes" id="UP001319861"/>
    </source>
</evidence>
<protein>
    <submittedName>
        <fullName evidence="3">Membrane protein</fullName>
    </submittedName>
</protein>
<evidence type="ECO:0000256" key="2">
    <source>
        <dbReference type="SAM" id="Phobius"/>
    </source>
</evidence>
<evidence type="ECO:0000256" key="1">
    <source>
        <dbReference type="SAM" id="MobiDB-lite"/>
    </source>
</evidence>
<keyword evidence="2" id="KW-1133">Transmembrane helix</keyword>
<accession>A0ABN6FEL9</accession>
<feature type="compositionally biased region" description="Low complexity" evidence="1">
    <location>
        <begin position="1"/>
        <end position="18"/>
    </location>
</feature>
<name>A0ABN6FEL9_SINCY</name>
<feature type="transmembrane region" description="Helical" evidence="2">
    <location>
        <begin position="123"/>
        <end position="139"/>
    </location>
</feature>
<feature type="region of interest" description="Disordered" evidence="1">
    <location>
        <begin position="1"/>
        <end position="28"/>
    </location>
</feature>
<evidence type="ECO:0000313" key="3">
    <source>
        <dbReference type="EMBL" id="BCT74487.1"/>
    </source>
</evidence>
<keyword evidence="2" id="KW-0812">Transmembrane</keyword>
<reference evidence="3 4" key="1">
    <citation type="journal article" date="2021" name="J. Biosci. Bioeng.">
        <title>Identification and characterization of a chc gene cluster responsible for the aromatization pathway of cyclohexanecarboxylate degradation in Sinomonas cyclohexanicum ATCC 51369.</title>
        <authorList>
            <person name="Yamamoto T."/>
            <person name="Hasegawa Y."/>
            <person name="Lau P.C.K."/>
            <person name="Iwaki H."/>
        </authorList>
    </citation>
    <scope>NUCLEOTIDE SEQUENCE [LARGE SCALE GENOMIC DNA]</scope>
    <source>
        <strain evidence="3 4">ATCC 51369</strain>
    </source>
</reference>
<gene>
    <name evidence="3" type="ORF">SCMU_03290</name>
</gene>
<feature type="transmembrane region" description="Helical" evidence="2">
    <location>
        <begin position="151"/>
        <end position="172"/>
    </location>
</feature>